<evidence type="ECO:0000313" key="3">
    <source>
        <dbReference type="Proteomes" id="UP001170959"/>
    </source>
</evidence>
<feature type="transmembrane region" description="Helical" evidence="1">
    <location>
        <begin position="12"/>
        <end position="37"/>
    </location>
</feature>
<comment type="caution">
    <text evidence="2">The sequence shown here is derived from an EMBL/GenBank/DDBJ whole genome shotgun (WGS) entry which is preliminary data.</text>
</comment>
<protein>
    <submittedName>
        <fullName evidence="2">Uncharacterized protein</fullName>
    </submittedName>
</protein>
<evidence type="ECO:0000256" key="1">
    <source>
        <dbReference type="SAM" id="Phobius"/>
    </source>
</evidence>
<dbReference type="Proteomes" id="UP001170959">
    <property type="component" value="Unassembled WGS sequence"/>
</dbReference>
<gene>
    <name evidence="2" type="ORF">HX001_14220</name>
</gene>
<name>A0AAJ1V8K5_9FLAO</name>
<keyword evidence="1" id="KW-0812">Transmembrane</keyword>
<keyword evidence="1" id="KW-0472">Membrane</keyword>
<proteinExistence type="predicted"/>
<organism evidence="2 3">
    <name type="scientific">Empedobacter brevis</name>
    <dbReference type="NCBI Taxonomy" id="247"/>
    <lineage>
        <taxon>Bacteria</taxon>
        <taxon>Pseudomonadati</taxon>
        <taxon>Bacteroidota</taxon>
        <taxon>Flavobacteriia</taxon>
        <taxon>Flavobacteriales</taxon>
        <taxon>Weeksellaceae</taxon>
        <taxon>Empedobacter</taxon>
    </lineage>
</organism>
<sequence length="189" mass="21701">MNEYFSDPLTYINFLQSIIVGIITGVGASVAFLKFYIPTLKPKIEISESICKRKGDDGKIEYLFKFVNKSNVEIFDVTVEPAFFKEFGASDGRHKKRSKIYLKTNKITFIPKEDKHDNLNSHAIIVKTNHDLSSKWKDESSYIHITIMCRHSLSGFNKVFHKTFNSKDCIQEGMFCSGNSLNYIPKKII</sequence>
<keyword evidence="1" id="KW-1133">Transmembrane helix</keyword>
<dbReference type="AlphaFoldDB" id="A0AAJ1V8K5"/>
<reference evidence="2" key="2">
    <citation type="journal article" date="2022" name="Sci. Total Environ.">
        <title>Prevalence, transmission, and molecular epidemiology of tet(X)-positive bacteria among humans, animals, and environmental niches in China: An epidemiological, and genomic-based study.</title>
        <authorList>
            <person name="Dong N."/>
            <person name="Zeng Y."/>
            <person name="Cai C."/>
            <person name="Sun C."/>
            <person name="Lu J."/>
            <person name="Liu C."/>
            <person name="Zhou H."/>
            <person name="Sun Q."/>
            <person name="Shu L."/>
            <person name="Wang H."/>
            <person name="Wang Y."/>
            <person name="Wang S."/>
            <person name="Wu C."/>
            <person name="Chan E.W."/>
            <person name="Chen G."/>
            <person name="Shen Z."/>
            <person name="Chen S."/>
            <person name="Zhang R."/>
        </authorList>
    </citation>
    <scope>NUCLEOTIDE SEQUENCE</scope>
    <source>
        <strain evidence="2">R655-4</strain>
    </source>
</reference>
<accession>A0AAJ1V8K5</accession>
<reference evidence="2" key="1">
    <citation type="submission" date="2020-06" db="EMBL/GenBank/DDBJ databases">
        <authorList>
            <person name="Dong N."/>
        </authorList>
    </citation>
    <scope>NUCLEOTIDE SEQUENCE</scope>
    <source>
        <strain evidence="2">R655-4</strain>
    </source>
</reference>
<dbReference type="EMBL" id="JACAGJ010000008">
    <property type="protein sequence ID" value="MDM1073641.1"/>
    <property type="molecule type" value="Genomic_DNA"/>
</dbReference>
<dbReference type="RefSeq" id="WP_286494084.1">
    <property type="nucleotide sequence ID" value="NZ_JACAGJ010000008.1"/>
</dbReference>
<evidence type="ECO:0000313" key="2">
    <source>
        <dbReference type="EMBL" id="MDM1073641.1"/>
    </source>
</evidence>